<dbReference type="InterPro" id="IPR025048">
    <property type="entry name" value="DUF3987"/>
</dbReference>
<sequence length="793" mass="85309">MSVNISNAAPTNMHAAIELAAAGLFVFPCGPNKKPLVRWAALATRDAAKLREWWRRWPDALIGIHCGMSKITVLDGDRRDRPDAPDGVHALLTLVGSEPWAAGHPVTRTLNDGIHIYCRASDAAPLRNSASVVAPGVDVRGDGGFIIAPGSMLPDGRGWLPAPGAPSLADVVRSGSLPEVPSSILRAIEQYRHEERRSMAGGNAAAGEPGWPRQSLKEAVAELSATPTGKRNDTLNAKALAMGKLAGKGLIQRQEAHAAFIGACHVNGLIQGDGMDAFEATFASGFGTGFKRAAEATSASCRSAGDAIRDQSEPPQLLFSPVEDPTEFPMDALGQVLAPPAMAIVEIVQCPPAMAAQGVLATASLAVQGHADIEIPATRQTKPSSLFMITIGESGERKSSVDHHALRAVRIREKELHHAHAEEMKEYLKSKAAWDIQRKRLMNSRTNDEEVSKRLEQIGDEPQPPLMPMLMCGEPTFEGLAKLLAGGQPTMGVFSDEGGAFIGGHGMSADNRLRTAAGFSGLWDGTPVKRVRVLDGSSTIYGKRVSLHLLVQPAAASLLLGDPVMRDQGFLSRLLVSAPASTAGTRMQRQPSPEAYLTLEQYDARILTLLRRRLPLALKARNDLEPRTIPLAAGALPAWNDYANSVERRLGPRQPLEPVKGFGSKLAEHALRIAAVLALVEDIEAAEIPAETFARAMVLAEYYAAEALRLFGQGQADPELDRAERLRQWLLAHPYEHVSLRLLVQRGPNGLRDSKTMNAAIGVLEKHGWLRKVSTKVEVEGHRTAAAWIVVRG</sequence>
<accession>A0ABV7LDD9</accession>
<organism evidence="2 3">
    <name type="scientific">Camelimonas abortus</name>
    <dbReference type="NCBI Taxonomy" id="1017184"/>
    <lineage>
        <taxon>Bacteria</taxon>
        <taxon>Pseudomonadati</taxon>
        <taxon>Pseudomonadota</taxon>
        <taxon>Alphaproteobacteria</taxon>
        <taxon>Hyphomicrobiales</taxon>
        <taxon>Chelatococcaceae</taxon>
        <taxon>Camelimonas</taxon>
    </lineage>
</organism>
<comment type="caution">
    <text evidence="2">The sequence shown here is derived from an EMBL/GenBank/DDBJ whole genome shotgun (WGS) entry which is preliminary data.</text>
</comment>
<dbReference type="Pfam" id="PF09250">
    <property type="entry name" value="Prim-Pol"/>
    <property type="match status" value="1"/>
</dbReference>
<dbReference type="EMBL" id="JBHRUV010000028">
    <property type="protein sequence ID" value="MFC3265950.1"/>
    <property type="molecule type" value="Genomic_DNA"/>
</dbReference>
<dbReference type="SMART" id="SM00943">
    <property type="entry name" value="Prim-Pol"/>
    <property type="match status" value="1"/>
</dbReference>
<evidence type="ECO:0000259" key="1">
    <source>
        <dbReference type="SMART" id="SM00943"/>
    </source>
</evidence>
<dbReference type="RefSeq" id="WP_376829300.1">
    <property type="nucleotide sequence ID" value="NZ_JBHLWR010000006.1"/>
</dbReference>
<reference evidence="3" key="1">
    <citation type="journal article" date="2019" name="Int. J. Syst. Evol. Microbiol.">
        <title>The Global Catalogue of Microorganisms (GCM) 10K type strain sequencing project: providing services to taxonomists for standard genome sequencing and annotation.</title>
        <authorList>
            <consortium name="The Broad Institute Genomics Platform"/>
            <consortium name="The Broad Institute Genome Sequencing Center for Infectious Disease"/>
            <person name="Wu L."/>
            <person name="Ma J."/>
        </authorList>
    </citation>
    <scope>NUCLEOTIDE SEQUENCE [LARGE SCALE GENOMIC DNA]</scope>
    <source>
        <strain evidence="3">CCM 7941</strain>
    </source>
</reference>
<dbReference type="Pfam" id="PF13148">
    <property type="entry name" value="DUF3987"/>
    <property type="match status" value="1"/>
</dbReference>
<keyword evidence="3" id="KW-1185">Reference proteome</keyword>
<feature type="domain" description="DNA primase/polymerase bifunctional N-terminal" evidence="1">
    <location>
        <begin position="16"/>
        <end position="184"/>
    </location>
</feature>
<dbReference type="InterPro" id="IPR015330">
    <property type="entry name" value="DNA_primase/pol_bifunc_N"/>
</dbReference>
<evidence type="ECO:0000313" key="2">
    <source>
        <dbReference type="EMBL" id="MFC3265950.1"/>
    </source>
</evidence>
<name>A0ABV7LDD9_9HYPH</name>
<evidence type="ECO:0000313" key="3">
    <source>
        <dbReference type="Proteomes" id="UP001595536"/>
    </source>
</evidence>
<protein>
    <submittedName>
        <fullName evidence="2">DUF3987 domain-containing protein</fullName>
    </submittedName>
</protein>
<proteinExistence type="predicted"/>
<dbReference type="CDD" id="cd04859">
    <property type="entry name" value="Prim_Pol"/>
    <property type="match status" value="1"/>
</dbReference>
<gene>
    <name evidence="2" type="ORF">ACFOEX_06245</name>
</gene>
<dbReference type="SUPFAM" id="SSF56747">
    <property type="entry name" value="Prim-pol domain"/>
    <property type="match status" value="1"/>
</dbReference>
<dbReference type="Proteomes" id="UP001595536">
    <property type="component" value="Unassembled WGS sequence"/>
</dbReference>